<evidence type="ECO:0000313" key="1">
    <source>
        <dbReference type="EMBL" id="MBZ6153579.1"/>
    </source>
</evidence>
<accession>A0ABS7W6H6</accession>
<dbReference type="EMBL" id="JAHSTP010000007">
    <property type="protein sequence ID" value="MBZ6153579.1"/>
    <property type="molecule type" value="Genomic_DNA"/>
</dbReference>
<dbReference type="SUPFAM" id="SSF89392">
    <property type="entry name" value="Prokaryotic lipoproteins and lipoprotein localization factors"/>
    <property type="match status" value="1"/>
</dbReference>
<dbReference type="InterPro" id="IPR029046">
    <property type="entry name" value="LolA/LolB/LppX"/>
</dbReference>
<dbReference type="Gene3D" id="2.50.20.20">
    <property type="match status" value="1"/>
</dbReference>
<name>A0ABS7W6H6_STROV</name>
<reference evidence="1 2" key="1">
    <citation type="submission" date="2021-06" db="EMBL/GenBank/DDBJ databases">
        <title>Ecological speciation of a Streptomyces species isolated from different habitats and geographic origins.</title>
        <authorList>
            <person name="Wang J."/>
        </authorList>
    </citation>
    <scope>NUCLEOTIDE SEQUENCE [LARGE SCALE GENOMIC DNA]</scope>
    <source>
        <strain evidence="1 2">FXJ8.012</strain>
    </source>
</reference>
<organism evidence="1 2">
    <name type="scientific">Streptomyces olivaceus</name>
    <dbReference type="NCBI Taxonomy" id="47716"/>
    <lineage>
        <taxon>Bacteria</taxon>
        <taxon>Bacillati</taxon>
        <taxon>Actinomycetota</taxon>
        <taxon>Actinomycetes</taxon>
        <taxon>Kitasatosporales</taxon>
        <taxon>Streptomycetaceae</taxon>
        <taxon>Streptomyces</taxon>
    </lineage>
</organism>
<evidence type="ECO:0000313" key="2">
    <source>
        <dbReference type="Proteomes" id="UP000758701"/>
    </source>
</evidence>
<dbReference type="PROSITE" id="PS51257">
    <property type="entry name" value="PROKAR_LIPOPROTEIN"/>
    <property type="match status" value="1"/>
</dbReference>
<evidence type="ECO:0008006" key="3">
    <source>
        <dbReference type="Google" id="ProtNLM"/>
    </source>
</evidence>
<dbReference type="RefSeq" id="WP_031044152.1">
    <property type="nucleotide sequence ID" value="NZ_JAHSST010000007.1"/>
</dbReference>
<dbReference type="Proteomes" id="UP000758701">
    <property type="component" value="Unassembled WGS sequence"/>
</dbReference>
<gene>
    <name evidence="1" type="ORF">KVH32_20800</name>
</gene>
<proteinExistence type="predicted"/>
<protein>
    <recommendedName>
        <fullName evidence="3">Lipoprotein</fullName>
    </recommendedName>
</protein>
<comment type="caution">
    <text evidence="1">The sequence shown here is derived from an EMBL/GenBank/DDBJ whole genome shotgun (WGS) entry which is preliminary data.</text>
</comment>
<keyword evidence="2" id="KW-1185">Reference proteome</keyword>
<sequence>MVGRNREREAGKGPGGGPALAAVVVCVCLAGAGCSGQGAAVQGANAGDPVAVLHRAADRLVDAKSAKTRTAMEMASGGTRVTIRGEGVYDFRERLGHLKVRLPQDPAGASEHQPITELLAPGALFMKNRGAGVPRDKWVRVETASLSDGNLVTGGATDPFAAAEVLRGTRTATFVGRTELAGTEVRHYRGTADLARAARGASDGNKEALAAAAEGFATAEVPFDAYLDDEGRIRKVRHRFSFSNGQEGGAGTVDVASTTLLYDFGADVRVRLPEGGDIYAGKIAAGAVDGKN</sequence>